<dbReference type="EMBL" id="MIGC01000662">
    <property type="protein sequence ID" value="PHJ24510.1"/>
    <property type="molecule type" value="Genomic_DNA"/>
</dbReference>
<feature type="region of interest" description="Disordered" evidence="6">
    <location>
        <begin position="1558"/>
        <end position="1808"/>
    </location>
</feature>
<feature type="region of interest" description="Disordered" evidence="6">
    <location>
        <begin position="164"/>
        <end position="264"/>
    </location>
</feature>
<evidence type="ECO:0000256" key="7">
    <source>
        <dbReference type="SAM" id="Phobius"/>
    </source>
</evidence>
<evidence type="ECO:0000256" key="6">
    <source>
        <dbReference type="SAM" id="MobiDB-lite"/>
    </source>
</evidence>
<feature type="region of interest" description="Disordered" evidence="6">
    <location>
        <begin position="1220"/>
        <end position="1254"/>
    </location>
</feature>
<dbReference type="InterPro" id="IPR042267">
    <property type="entry name" value="VTC_sf"/>
</dbReference>
<feature type="compositionally biased region" description="Low complexity" evidence="6">
    <location>
        <begin position="1430"/>
        <end position="1448"/>
    </location>
</feature>
<comment type="caution">
    <text evidence="9">The sequence shown here is derived from an EMBL/GenBank/DDBJ whole genome shotgun (WGS) entry which is preliminary data.</text>
</comment>
<feature type="compositionally biased region" description="Low complexity" evidence="6">
    <location>
        <begin position="954"/>
        <end position="967"/>
    </location>
</feature>
<dbReference type="GO" id="GO:0006799">
    <property type="term" value="P:polyphosphate biosynthetic process"/>
    <property type="evidence" value="ECO:0007669"/>
    <property type="project" value="UniProtKB-ARBA"/>
</dbReference>
<feature type="compositionally biased region" description="Basic and acidic residues" evidence="6">
    <location>
        <begin position="406"/>
        <end position="424"/>
    </location>
</feature>
<feature type="compositionally biased region" description="Basic and acidic residues" evidence="6">
    <location>
        <begin position="1580"/>
        <end position="1597"/>
    </location>
</feature>
<dbReference type="Pfam" id="PF02656">
    <property type="entry name" value="DUF202"/>
    <property type="match status" value="1"/>
</dbReference>
<dbReference type="Pfam" id="PF03105">
    <property type="entry name" value="SPX"/>
    <property type="match status" value="1"/>
</dbReference>
<feature type="compositionally biased region" description="Basic and acidic residues" evidence="6">
    <location>
        <begin position="182"/>
        <end position="219"/>
    </location>
</feature>
<dbReference type="RefSeq" id="XP_067926183.1">
    <property type="nucleotide sequence ID" value="XM_068061840.1"/>
</dbReference>
<dbReference type="InterPro" id="IPR003807">
    <property type="entry name" value="DUF202"/>
</dbReference>
<keyword evidence="5 7" id="KW-0472">Membrane</keyword>
<evidence type="ECO:0000256" key="5">
    <source>
        <dbReference type="ARBA" id="ARBA00023136"/>
    </source>
</evidence>
<dbReference type="GO" id="GO:0005774">
    <property type="term" value="C:vacuolar membrane"/>
    <property type="evidence" value="ECO:0007669"/>
    <property type="project" value="UniProtKB-SubCell"/>
</dbReference>
<reference evidence="9 10" key="1">
    <citation type="journal article" date="2017" name="Int. J. Parasitol.">
        <title>The genome of the protozoan parasite Cystoisospora suis and a reverse vaccinology approach to identify vaccine candidates.</title>
        <authorList>
            <person name="Palmieri N."/>
            <person name="Shrestha A."/>
            <person name="Ruttkowski B."/>
            <person name="Beck T."/>
            <person name="Vogl C."/>
            <person name="Tomley F."/>
            <person name="Blake D.P."/>
            <person name="Joachim A."/>
        </authorList>
    </citation>
    <scope>NUCLEOTIDE SEQUENCE [LARGE SCALE GENOMIC DNA]</scope>
    <source>
        <strain evidence="9 10">Wien I</strain>
    </source>
</reference>
<keyword evidence="3 7" id="KW-0812">Transmembrane</keyword>
<feature type="compositionally biased region" description="Basic and acidic residues" evidence="6">
    <location>
        <begin position="1653"/>
        <end position="1670"/>
    </location>
</feature>
<sequence length="1808" mass="201178">MKFSKELSARADLRFLKEYISYKELKKAIKVITGSDVHVCTVRDVVSNFNQTDALTGSMFRPPESRFQDLLNHELEKVNSFSRGKIFEILGDLDDIHEGLSYLHNALLLFQGWLDKNALSSPSSSEGGQAVSPLSSEEKKEKYEEIQKYIFLASRVVAEASGSSYYKEGEQRKEADEQDDDGEKKKKEENDFSRGRRDEEDQREKNLYEVRSEVRGGTDEKEEEDLKTETRQSREDMKRNKKKNNDTRGRKGGEKREDEQGGEKYSFDYDDEEEQQDLLLNIASQLLELENLLDFQGREVIFLDSFVRLNFTGFRKITKKYDKHHKSSAAGWYMSRVVRQDFMNLNFSLLLSHLANEFAFLYTLKNLLSHLQQHTFFPLSSDLETGSGGGAEQGGVEGVNKKDHHRGSNVDGDGHGDEKEKEEGVNEVDASVQDKKGKGRKAGDGALFYSPIGGGSEWGGEEKETGSSEGDPFICRKYLVPPDELMKIKVFVAKHLSLTVAGGVHVTSPSTSQEDRRSFIAQTSLLSAEEKEKEREKKKKTAVVLGGGKIPTWEVYLENDEFFFYISTRPWITPALLSEKEEESGRSESSMKPRIPRVRWQGQAALASSSRLVVLELSHPDEASWDLQEDVIFHPSPLTRGSAGSSTSPSSLTPPSPFSTVISQKHLQSLLQGRFASLEAFLSEVLNSEYAMSSLSFQGNQQSRVTSSAVVADHSSGVDGVAKKGEEKEKNEKQAEEEKKRKRKDNMRGVLTAVWEAVQNRKVKPCVRTWFYRTQYRNEDGTVYINVDEDVRFSRELNRSLPATQWLRSETEALTADDVQAFPWGILNISYPSSSSSSSFSSLLQLHRYPSLSQEDLPALPPSSPSASFSFSSRKTFDDLLSEMIGLSTVTEVRGFSLFAHGVGCMYTAKLRRLEQRSLEQSSLQASGLESADAEGKREEDRLQKRADKELVTSPSSSRGLLLPPWLAYTSSGAMYDEDSEEEGRGRGEDKEREETEQGKDRMSSDGKNKTSHHGTRREMSERGEGTGGEGEGRKQESRGRRGGGEMNDDGMMLRGYRGSAVDVVHKGTSASLVHELQSRAHECPPSVTTSEFDHHHHHPAGGASSGGPPCCQSRRSSGLYTSTPLLLSTSSPGPLHPSSSSILEGSALYRPPNTARTLLRQPLLGEGMRQEEEQGAGRGREPSSSSLFSRPSHRSVSWYTACFRPSWCRRLCGAGLFSSSPPLREENHTSSSTPTRGDVEGNSPNSRRRGTAGGRCRRLATCLFPWNKRRSARRLIHPSYSSTSPQAGNLVGPGSGGATVRVEPKTFFANERTLLQWMNTAVLIATLSITLMNFGDPIGRLAGLVMAPVAVFFIAYSFWVYLRRARALERKEPINYNDKLGPSILVLTLVCSLTGVILLNVLYPDEKHPGHTLPPSNIDQDTKTSISPSSALSQSVTDSSSSSPSSPSFSIASYSPSLSSYPGTTSSKVSFSSSSSEPSSVVSPPIPESVTSAALASIAALQAASAAVSSFTQNEAHSQELSKFVNFSSSANLHAKAAYAYAEAARAAALVAKQVAGEGEKKKKKADTRHQEFAGTGVDSHKKNSERRGERRRGKEEEVDEKDRHRHEKTRREEEMTKEERDREKTDEHSKEDDPREMHEEKKKNKHLLQKRTGESGKRGQIDTGRKAEEFEESDSSSSSGKEESSDVYEHHKDSRHHVSHSSPHRKEKKTRASPSGLKSAEKKKALHTGRGEQHYFTSDHSRLHTSAGKQQREEHGDQSQDKKKRENENHSEERRDPQSSSMWSGLINGNEDTHNKEIEHAVDREI</sequence>
<evidence type="ECO:0000313" key="9">
    <source>
        <dbReference type="EMBL" id="PHJ24510.1"/>
    </source>
</evidence>
<feature type="compositionally biased region" description="Basic residues" evidence="6">
    <location>
        <begin position="1695"/>
        <end position="1713"/>
    </location>
</feature>
<dbReference type="VEuPathDB" id="ToxoDB:CSUI_001635"/>
<protein>
    <submittedName>
        <fullName evidence="9">Vacuolar transporter chaperone vtc2</fullName>
    </submittedName>
</protein>
<feature type="compositionally biased region" description="Low complexity" evidence="6">
    <location>
        <begin position="1183"/>
        <end position="1192"/>
    </location>
</feature>
<keyword evidence="4 7" id="KW-1133">Transmembrane helix</keyword>
<dbReference type="GeneID" id="94425051"/>
<accession>A0A2C6KWS9</accession>
<feature type="compositionally biased region" description="Basic and acidic residues" evidence="6">
    <location>
        <begin position="1793"/>
        <end position="1808"/>
    </location>
</feature>
<evidence type="ECO:0000256" key="2">
    <source>
        <dbReference type="ARBA" id="ARBA00022554"/>
    </source>
</evidence>
<dbReference type="Proteomes" id="UP000221165">
    <property type="component" value="Unassembled WGS sequence"/>
</dbReference>
<evidence type="ECO:0000259" key="8">
    <source>
        <dbReference type="PROSITE" id="PS51382"/>
    </source>
</evidence>
<feature type="compositionally biased region" description="Basic and acidic residues" evidence="6">
    <location>
        <begin position="1682"/>
        <end position="1694"/>
    </location>
</feature>
<proteinExistence type="predicted"/>
<dbReference type="PANTHER" id="PTHR46140">
    <property type="entry name" value="VACUOLAR TRANSPORTER CHAPERONE 1-RELATED"/>
    <property type="match status" value="1"/>
</dbReference>
<feature type="transmembrane region" description="Helical" evidence="7">
    <location>
        <begin position="1342"/>
        <end position="1363"/>
    </location>
</feature>
<keyword evidence="2" id="KW-0926">Vacuole</keyword>
<feature type="compositionally biased region" description="Basic and acidic residues" evidence="6">
    <location>
        <begin position="1611"/>
        <end position="1644"/>
    </location>
</feature>
<feature type="region of interest" description="Disordered" evidence="6">
    <location>
        <begin position="636"/>
        <end position="657"/>
    </location>
</feature>
<feature type="compositionally biased region" description="Gly residues" evidence="6">
    <location>
        <begin position="387"/>
        <end position="397"/>
    </location>
</feature>
<gene>
    <name evidence="9" type="ORF">CSUI_001635</name>
</gene>
<feature type="compositionally biased region" description="Basic and acidic residues" evidence="6">
    <location>
        <begin position="1721"/>
        <end position="1744"/>
    </location>
</feature>
<feature type="compositionally biased region" description="Low complexity" evidence="6">
    <location>
        <begin position="1101"/>
        <end position="1110"/>
    </location>
</feature>
<feature type="compositionally biased region" description="Basic and acidic residues" evidence="6">
    <location>
        <begin position="721"/>
        <end position="739"/>
    </location>
</feature>
<dbReference type="InterPro" id="IPR051572">
    <property type="entry name" value="VTC_Complex_Subunit"/>
</dbReference>
<comment type="subcellular location">
    <subcellularLocation>
        <location evidence="1">Vacuole membrane</location>
        <topology evidence="1">Multi-pass membrane protein</topology>
    </subcellularLocation>
</comment>
<feature type="region of interest" description="Disordered" evidence="6">
    <location>
        <begin position="387"/>
        <end position="443"/>
    </location>
</feature>
<feature type="compositionally biased region" description="Basic and acidic residues" evidence="6">
    <location>
        <begin position="1017"/>
        <end position="1044"/>
    </location>
</feature>
<keyword evidence="10" id="KW-1185">Reference proteome</keyword>
<feature type="compositionally biased region" description="Basic and acidic residues" evidence="6">
    <location>
        <begin position="983"/>
        <end position="1009"/>
    </location>
</feature>
<feature type="region of interest" description="Disordered" evidence="6">
    <location>
        <begin position="923"/>
        <end position="1054"/>
    </location>
</feature>
<dbReference type="CDD" id="cd14447">
    <property type="entry name" value="SPX"/>
    <property type="match status" value="1"/>
</dbReference>
<feature type="transmembrane region" description="Helical" evidence="7">
    <location>
        <begin position="1383"/>
        <end position="1404"/>
    </location>
</feature>
<feature type="compositionally biased region" description="Basic and acidic residues" evidence="6">
    <location>
        <begin position="1752"/>
        <end position="1779"/>
    </location>
</feature>
<evidence type="ECO:0000256" key="4">
    <source>
        <dbReference type="ARBA" id="ARBA00022989"/>
    </source>
</evidence>
<feature type="compositionally biased region" description="Low complexity" evidence="6">
    <location>
        <begin position="1117"/>
        <end position="1142"/>
    </location>
</feature>
<dbReference type="PROSITE" id="PS51382">
    <property type="entry name" value="SPX"/>
    <property type="match status" value="1"/>
</dbReference>
<feature type="region of interest" description="Disordered" evidence="6">
    <location>
        <begin position="711"/>
        <end position="744"/>
    </location>
</feature>
<feature type="region of interest" description="Disordered" evidence="6">
    <location>
        <begin position="1081"/>
        <end position="1192"/>
    </location>
</feature>
<feature type="compositionally biased region" description="Basic and acidic residues" evidence="6">
    <location>
        <begin position="934"/>
        <end position="951"/>
    </location>
</feature>
<dbReference type="InterPro" id="IPR004331">
    <property type="entry name" value="SPX_dom"/>
</dbReference>
<name>A0A2C6KWS9_9APIC</name>
<dbReference type="Gene3D" id="3.20.100.30">
    <property type="entry name" value="VTC, catalytic tunnel domain"/>
    <property type="match status" value="1"/>
</dbReference>
<evidence type="ECO:0000256" key="1">
    <source>
        <dbReference type="ARBA" id="ARBA00004128"/>
    </source>
</evidence>
<feature type="compositionally biased region" description="Polar residues" evidence="6">
    <location>
        <begin position="1415"/>
        <end position="1429"/>
    </location>
</feature>
<dbReference type="PANTHER" id="PTHR46140:SF1">
    <property type="entry name" value="VACUOLAR TRANSPORTER CHAPERONE COMPLEX SUBUNIT 4-RELATED"/>
    <property type="match status" value="1"/>
</dbReference>
<feature type="region of interest" description="Disordered" evidence="6">
    <location>
        <begin position="1411"/>
        <end position="1448"/>
    </location>
</feature>
<organism evidence="9 10">
    <name type="scientific">Cystoisospora suis</name>
    <dbReference type="NCBI Taxonomy" id="483139"/>
    <lineage>
        <taxon>Eukaryota</taxon>
        <taxon>Sar</taxon>
        <taxon>Alveolata</taxon>
        <taxon>Apicomplexa</taxon>
        <taxon>Conoidasida</taxon>
        <taxon>Coccidia</taxon>
        <taxon>Eucoccidiorida</taxon>
        <taxon>Eimeriorina</taxon>
        <taxon>Sarcocystidae</taxon>
        <taxon>Cystoisospora</taxon>
    </lineage>
</organism>
<dbReference type="OrthoDB" id="2243669at2759"/>
<feature type="domain" description="SPX" evidence="8">
    <location>
        <begin position="1"/>
        <end position="335"/>
    </location>
</feature>
<evidence type="ECO:0000256" key="3">
    <source>
        <dbReference type="ARBA" id="ARBA00022692"/>
    </source>
</evidence>
<feature type="compositionally biased region" description="Basic and acidic residues" evidence="6">
    <location>
        <begin position="227"/>
        <end position="264"/>
    </location>
</feature>
<evidence type="ECO:0000313" key="10">
    <source>
        <dbReference type="Proteomes" id="UP000221165"/>
    </source>
</evidence>